<dbReference type="PANTHER" id="PTHR45867">
    <property type="entry name" value="PURPLE ACID PHOSPHATASE"/>
    <property type="match status" value="1"/>
</dbReference>
<evidence type="ECO:0000313" key="2">
    <source>
        <dbReference type="EMBL" id="KAL3319013.1"/>
    </source>
</evidence>
<dbReference type="Pfam" id="PF14008">
    <property type="entry name" value="Metallophos_C"/>
    <property type="match status" value="1"/>
</dbReference>
<proteinExistence type="predicted"/>
<name>A0ABD2QHJ6_9PLAT</name>
<dbReference type="Proteomes" id="UP001626550">
    <property type="component" value="Unassembled WGS sequence"/>
</dbReference>
<dbReference type="InterPro" id="IPR029052">
    <property type="entry name" value="Metallo-depent_PP-like"/>
</dbReference>
<dbReference type="InterPro" id="IPR025733">
    <property type="entry name" value="PAPs_C"/>
</dbReference>
<dbReference type="Gene3D" id="3.60.21.10">
    <property type="match status" value="1"/>
</dbReference>
<protein>
    <recommendedName>
        <fullName evidence="1">Purple acid phosphatase C-terminal domain-containing protein</fullName>
    </recommendedName>
</protein>
<feature type="non-terminal residue" evidence="2">
    <location>
        <position position="1"/>
    </location>
</feature>
<sequence>VCNGTTSKNPYENARAPIHIVTGSGGCPEDTDPFMREPYDYSAFRSDDYGYSELDMVNSTHLIFRQFSVVSPSSIRSHSEIQLDTDMGPIDTVTIVKRSGLKPSFDC</sequence>
<feature type="domain" description="Purple acid phosphatase C-terminal" evidence="1">
    <location>
        <begin position="16"/>
        <end position="68"/>
    </location>
</feature>
<accession>A0ABD2QHJ6</accession>
<gene>
    <name evidence="2" type="ORF">Ciccas_002336</name>
</gene>
<dbReference type="SUPFAM" id="SSF56300">
    <property type="entry name" value="Metallo-dependent phosphatases"/>
    <property type="match status" value="1"/>
</dbReference>
<evidence type="ECO:0000313" key="3">
    <source>
        <dbReference type="Proteomes" id="UP001626550"/>
    </source>
</evidence>
<dbReference type="PANTHER" id="PTHR45867:SF3">
    <property type="entry name" value="ACID PHOSPHATASE TYPE 7"/>
    <property type="match status" value="1"/>
</dbReference>
<organism evidence="2 3">
    <name type="scientific">Cichlidogyrus casuarinus</name>
    <dbReference type="NCBI Taxonomy" id="1844966"/>
    <lineage>
        <taxon>Eukaryota</taxon>
        <taxon>Metazoa</taxon>
        <taxon>Spiralia</taxon>
        <taxon>Lophotrochozoa</taxon>
        <taxon>Platyhelminthes</taxon>
        <taxon>Monogenea</taxon>
        <taxon>Monopisthocotylea</taxon>
        <taxon>Dactylogyridea</taxon>
        <taxon>Ancyrocephalidae</taxon>
        <taxon>Cichlidogyrus</taxon>
    </lineage>
</organism>
<reference evidence="2 3" key="1">
    <citation type="submission" date="2024-11" db="EMBL/GenBank/DDBJ databases">
        <title>Adaptive evolution of stress response genes in parasites aligns with host niche diversity.</title>
        <authorList>
            <person name="Hahn C."/>
            <person name="Resl P."/>
        </authorList>
    </citation>
    <scope>NUCLEOTIDE SEQUENCE [LARGE SCALE GENOMIC DNA]</scope>
    <source>
        <strain evidence="2">EGGRZ-B1_66</strain>
        <tissue evidence="2">Body</tissue>
    </source>
</reference>
<comment type="caution">
    <text evidence="2">The sequence shown here is derived from an EMBL/GenBank/DDBJ whole genome shotgun (WGS) entry which is preliminary data.</text>
</comment>
<keyword evidence="3" id="KW-1185">Reference proteome</keyword>
<evidence type="ECO:0000259" key="1">
    <source>
        <dbReference type="Pfam" id="PF14008"/>
    </source>
</evidence>
<dbReference type="EMBL" id="JBJKFK010000180">
    <property type="protein sequence ID" value="KAL3319013.1"/>
    <property type="molecule type" value="Genomic_DNA"/>
</dbReference>
<dbReference type="AlphaFoldDB" id="A0ABD2QHJ6"/>